<keyword evidence="1" id="KW-0812">Transmembrane</keyword>
<comment type="caution">
    <text evidence="2">The sequence shown here is derived from an EMBL/GenBank/DDBJ whole genome shotgun (WGS) entry which is preliminary data.</text>
</comment>
<evidence type="ECO:0000313" key="3">
    <source>
        <dbReference type="Proteomes" id="UP001595836"/>
    </source>
</evidence>
<dbReference type="PANTHER" id="PTHR42910:SF1">
    <property type="entry name" value="MAJOR FACILITATOR SUPERFAMILY (MFS) PROFILE DOMAIN-CONTAINING PROTEIN"/>
    <property type="match status" value="1"/>
</dbReference>
<keyword evidence="1" id="KW-1133">Transmembrane helix</keyword>
<dbReference type="Proteomes" id="UP001595836">
    <property type="component" value="Unassembled WGS sequence"/>
</dbReference>
<evidence type="ECO:0008006" key="4">
    <source>
        <dbReference type="Google" id="ProtNLM"/>
    </source>
</evidence>
<organism evidence="2 3">
    <name type="scientific">Dietzia aurantiaca</name>
    <dbReference type="NCBI Taxonomy" id="983873"/>
    <lineage>
        <taxon>Bacteria</taxon>
        <taxon>Bacillati</taxon>
        <taxon>Actinomycetota</taxon>
        <taxon>Actinomycetes</taxon>
        <taxon>Mycobacteriales</taxon>
        <taxon>Dietziaceae</taxon>
        <taxon>Dietzia</taxon>
    </lineage>
</organism>
<feature type="transmembrane region" description="Helical" evidence="1">
    <location>
        <begin position="30"/>
        <end position="46"/>
    </location>
</feature>
<sequence>MIAASALLGYAVGILFLIPFGTRVRSSRQVIVQASVLAGVLVLAALSQNVVAASAAFFAVGLVGNLAQVIIPAANRMCAPGERGFTNSVLIGSLLVGLFGGRALASASTD</sequence>
<dbReference type="PANTHER" id="PTHR42910">
    <property type="entry name" value="TRANSPORTER SCO4007-RELATED"/>
    <property type="match status" value="1"/>
</dbReference>
<accession>A0ABV9PQ23</accession>
<feature type="transmembrane region" description="Helical" evidence="1">
    <location>
        <begin position="85"/>
        <end position="105"/>
    </location>
</feature>
<protein>
    <recommendedName>
        <fullName evidence="4">Major facilitator superfamily (MFS) profile domain-containing protein</fullName>
    </recommendedName>
</protein>
<dbReference type="SUPFAM" id="SSF103473">
    <property type="entry name" value="MFS general substrate transporter"/>
    <property type="match status" value="1"/>
</dbReference>
<keyword evidence="1" id="KW-0472">Membrane</keyword>
<dbReference type="RefSeq" id="WP_344992387.1">
    <property type="nucleotide sequence ID" value="NZ_BAABCD010000019.1"/>
</dbReference>
<evidence type="ECO:0000313" key="2">
    <source>
        <dbReference type="EMBL" id="MFC4754450.1"/>
    </source>
</evidence>
<dbReference type="InterPro" id="IPR036259">
    <property type="entry name" value="MFS_trans_sf"/>
</dbReference>
<dbReference type="EMBL" id="JBHSHP010000018">
    <property type="protein sequence ID" value="MFC4754450.1"/>
    <property type="molecule type" value="Genomic_DNA"/>
</dbReference>
<gene>
    <name evidence="2" type="ORF">ACFO7U_06640</name>
</gene>
<evidence type="ECO:0000256" key="1">
    <source>
        <dbReference type="SAM" id="Phobius"/>
    </source>
</evidence>
<feature type="transmembrane region" description="Helical" evidence="1">
    <location>
        <begin position="6"/>
        <end position="23"/>
    </location>
</feature>
<feature type="transmembrane region" description="Helical" evidence="1">
    <location>
        <begin position="52"/>
        <end position="73"/>
    </location>
</feature>
<reference evidence="3" key="1">
    <citation type="journal article" date="2019" name="Int. J. Syst. Evol. Microbiol.">
        <title>The Global Catalogue of Microorganisms (GCM) 10K type strain sequencing project: providing services to taxonomists for standard genome sequencing and annotation.</title>
        <authorList>
            <consortium name="The Broad Institute Genomics Platform"/>
            <consortium name="The Broad Institute Genome Sequencing Center for Infectious Disease"/>
            <person name="Wu L."/>
            <person name="Ma J."/>
        </authorList>
    </citation>
    <scope>NUCLEOTIDE SEQUENCE [LARGE SCALE GENOMIC DNA]</scope>
    <source>
        <strain evidence="3">JCM 11882</strain>
    </source>
</reference>
<proteinExistence type="predicted"/>
<keyword evidence="3" id="KW-1185">Reference proteome</keyword>
<name>A0ABV9PQ23_9ACTN</name>